<gene>
    <name evidence="1" type="ORF">DM558_09865</name>
</gene>
<dbReference type="KEGG" id="emo:DM558_09865"/>
<sequence>MAEHLVDLYTEEYVKNILSTWYPGEGSSWPVNNEVTFLVFKVIESSGNCSSSVGKAPTPSGPIGTARSLTAIGISYIKTIIRRAGNDKHYLLCLKGAALKRKTEIKMKAYGI</sequence>
<name>A0A3S9XF98_9GAMM</name>
<accession>A0A3S9XF98</accession>
<keyword evidence="2" id="KW-1185">Reference proteome</keyword>
<evidence type="ECO:0000313" key="1">
    <source>
        <dbReference type="EMBL" id="AZS51060.1"/>
    </source>
</evidence>
<organism evidence="1 2">
    <name type="scientific">Entomomonas moraniae</name>
    <dbReference type="NCBI Taxonomy" id="2213226"/>
    <lineage>
        <taxon>Bacteria</taxon>
        <taxon>Pseudomonadati</taxon>
        <taxon>Pseudomonadota</taxon>
        <taxon>Gammaproteobacteria</taxon>
        <taxon>Pseudomonadales</taxon>
        <taxon>Pseudomonadaceae</taxon>
        <taxon>Entomomonas</taxon>
    </lineage>
</organism>
<proteinExistence type="predicted"/>
<dbReference type="Proteomes" id="UP000273143">
    <property type="component" value="Chromosome"/>
</dbReference>
<dbReference type="RefSeq" id="WP_127163841.1">
    <property type="nucleotide sequence ID" value="NZ_CP029822.1"/>
</dbReference>
<dbReference type="AlphaFoldDB" id="A0A3S9XF98"/>
<dbReference type="EMBL" id="CP029822">
    <property type="protein sequence ID" value="AZS51060.1"/>
    <property type="molecule type" value="Genomic_DNA"/>
</dbReference>
<evidence type="ECO:0000313" key="2">
    <source>
        <dbReference type="Proteomes" id="UP000273143"/>
    </source>
</evidence>
<reference evidence="2" key="1">
    <citation type="submission" date="2018-06" db="EMBL/GenBank/DDBJ databases">
        <title>Complete genome of Pseudomonas insecticola strain QZS01.</title>
        <authorList>
            <person name="Wang J."/>
            <person name="Su Q."/>
        </authorList>
    </citation>
    <scope>NUCLEOTIDE SEQUENCE [LARGE SCALE GENOMIC DNA]</scope>
    <source>
        <strain evidence="2">QZS01</strain>
    </source>
</reference>
<protein>
    <submittedName>
        <fullName evidence="1">Uncharacterized protein</fullName>
    </submittedName>
</protein>